<feature type="domain" description="YbgF trimerisation" evidence="4">
    <location>
        <begin position="42"/>
        <end position="110"/>
    </location>
</feature>
<dbReference type="EMBL" id="PJAI02000023">
    <property type="protein sequence ID" value="TYK64533.1"/>
    <property type="molecule type" value="Genomic_DNA"/>
</dbReference>
<accession>A0ABY3MTL6</accession>
<dbReference type="InterPro" id="IPR011990">
    <property type="entry name" value="TPR-like_helical_dom_sf"/>
</dbReference>
<dbReference type="InterPro" id="IPR019734">
    <property type="entry name" value="TPR_rpt"/>
</dbReference>
<dbReference type="NCBIfam" id="TIGR02795">
    <property type="entry name" value="tol_pal_ybgF"/>
    <property type="match status" value="1"/>
</dbReference>
<comment type="subcellular location">
    <subcellularLocation>
        <location evidence="1">Periplasm</location>
    </subcellularLocation>
</comment>
<proteinExistence type="inferred from homology"/>
<reference evidence="5 6" key="1">
    <citation type="submission" date="2019-08" db="EMBL/GenBank/DDBJ databases">
        <title>Microbe sample from Colwellia echini.</title>
        <authorList>
            <person name="Christiansen L."/>
            <person name="Pathiraja D."/>
            <person name="Schultz-Johansen M."/>
            <person name="Choi I.-G."/>
            <person name="Stougaard P."/>
        </authorList>
    </citation>
    <scope>NUCLEOTIDE SEQUENCE [LARGE SCALE GENOMIC DNA]</scope>
    <source>
        <strain evidence="5 6">A3</strain>
    </source>
</reference>
<dbReference type="InterPro" id="IPR034706">
    <property type="entry name" value="CpoB"/>
</dbReference>
<keyword evidence="6" id="KW-1185">Reference proteome</keyword>
<feature type="region of interest" description="Disordered" evidence="3">
    <location>
        <begin position="111"/>
        <end position="137"/>
    </location>
</feature>
<dbReference type="Proteomes" id="UP000815846">
    <property type="component" value="Unassembled WGS sequence"/>
</dbReference>
<name>A0ABY3MTL6_9GAMM</name>
<gene>
    <name evidence="5" type="primary">ybgF</name>
    <name evidence="1" type="synonym">cpoB</name>
    <name evidence="5" type="ORF">CWS31_015330</name>
</gene>
<dbReference type="SUPFAM" id="SSF48452">
    <property type="entry name" value="TPR-like"/>
    <property type="match status" value="1"/>
</dbReference>
<keyword evidence="1" id="KW-0732">Signal</keyword>
<dbReference type="InterPro" id="IPR014162">
    <property type="entry name" value="CpoB_C"/>
</dbReference>
<keyword evidence="1" id="KW-0574">Periplasm</keyword>
<keyword evidence="1" id="KW-0132">Cell division</keyword>
<feature type="signal peptide" evidence="1">
    <location>
        <begin position="1"/>
        <end position="21"/>
    </location>
</feature>
<evidence type="ECO:0000259" key="4">
    <source>
        <dbReference type="Pfam" id="PF16331"/>
    </source>
</evidence>
<comment type="caution">
    <text evidence="5">The sequence shown here is derived from an EMBL/GenBank/DDBJ whole genome shotgun (WGS) entry which is preliminary data.</text>
</comment>
<organism evidence="5 6">
    <name type="scientific">Colwellia echini</name>
    <dbReference type="NCBI Taxonomy" id="1982103"/>
    <lineage>
        <taxon>Bacteria</taxon>
        <taxon>Pseudomonadati</taxon>
        <taxon>Pseudomonadota</taxon>
        <taxon>Gammaproteobacteria</taxon>
        <taxon>Alteromonadales</taxon>
        <taxon>Colwelliaceae</taxon>
        <taxon>Colwellia</taxon>
    </lineage>
</organism>
<dbReference type="Pfam" id="PF13174">
    <property type="entry name" value="TPR_6"/>
    <property type="match status" value="1"/>
</dbReference>
<dbReference type="Pfam" id="PF16331">
    <property type="entry name" value="TolA_bind_tri"/>
    <property type="match status" value="1"/>
</dbReference>
<feature type="repeat" description="TPR" evidence="2">
    <location>
        <begin position="216"/>
        <end position="249"/>
    </location>
</feature>
<evidence type="ECO:0000256" key="3">
    <source>
        <dbReference type="SAM" id="MobiDB-lite"/>
    </source>
</evidence>
<evidence type="ECO:0000256" key="2">
    <source>
        <dbReference type="PROSITE-ProRule" id="PRU00339"/>
    </source>
</evidence>
<dbReference type="RefSeq" id="WP_101343080.1">
    <property type="nucleotide sequence ID" value="NZ_PJAI02000023.1"/>
</dbReference>
<dbReference type="HAMAP" id="MF_02066">
    <property type="entry name" value="CpoB"/>
    <property type="match status" value="1"/>
</dbReference>
<feature type="compositionally biased region" description="Low complexity" evidence="3">
    <location>
        <begin position="111"/>
        <end position="133"/>
    </location>
</feature>
<dbReference type="Gene3D" id="1.20.5.110">
    <property type="match status" value="1"/>
</dbReference>
<feature type="chain" id="PRO_5044917678" description="Cell division coordinator CpoB" evidence="1">
    <location>
        <begin position="22"/>
        <end position="264"/>
    </location>
</feature>
<comment type="function">
    <text evidence="1">Mediates coordination of peptidoglycan synthesis and outer membrane constriction during cell division.</text>
</comment>
<protein>
    <recommendedName>
        <fullName evidence="1">Cell division coordinator CpoB</fullName>
    </recommendedName>
</protein>
<keyword evidence="1" id="KW-0175">Coiled coil</keyword>
<dbReference type="InterPro" id="IPR032519">
    <property type="entry name" value="YbgF_tri"/>
</dbReference>
<feature type="coiled-coil region" evidence="1">
    <location>
        <begin position="51"/>
        <end position="110"/>
    </location>
</feature>
<sequence length="264" mass="29276" precursor="true">MKLNKVLFGIMFTASAFSALAVAKAPVIDVNASSIDSAALLDQLTTLSRKLDARNKAQIKLQRQLDQLQTEVSELRGVTELHTHQLGQVLERQRELYKEIDRRVNEVLETSSKTPVAAAPSVSATTTSTASTAGYSSNLTENESYDRALNLVLKDKSYKQAIVEFRAFNKSFPKSSYAPNSHYWLGQLLFNQGDLGEAHDEFLVVVNVHKDSTKRPDAMLKLAMVAEKQKDNQKAITTYQQLLKEYPTSTAATLAKPRLASLTK</sequence>
<keyword evidence="2" id="KW-0802">TPR repeat</keyword>
<dbReference type="Gene3D" id="1.25.40.10">
    <property type="entry name" value="Tetratricopeptide repeat domain"/>
    <property type="match status" value="1"/>
</dbReference>
<dbReference type="PROSITE" id="PS50005">
    <property type="entry name" value="TPR"/>
    <property type="match status" value="1"/>
</dbReference>
<comment type="similarity">
    <text evidence="1">Belongs to the CpoB family.</text>
</comment>
<evidence type="ECO:0000313" key="5">
    <source>
        <dbReference type="EMBL" id="TYK64533.1"/>
    </source>
</evidence>
<evidence type="ECO:0000256" key="1">
    <source>
        <dbReference type="HAMAP-Rule" id="MF_02066"/>
    </source>
</evidence>
<keyword evidence="1" id="KW-0131">Cell cycle</keyword>
<evidence type="ECO:0000313" key="6">
    <source>
        <dbReference type="Proteomes" id="UP000815846"/>
    </source>
</evidence>